<comment type="function">
    <text evidence="7">Core component of the SHOC2-MRAS-PP1c (SMP) holophosphatase complex that regulates activation of the MAPK pathway. Acts as a scaffolding protein in the SMP complex. The SMP complex specifically dephosphorylates the inhibitory phosphorylation at 'Ser-259' of RAF1 kinase, 'Ser-365' of BRAF kinase and 'Ser-214' of ARAF kinase, stimulating their kinase activities. The SMP complex enhances the dephosphorylation activity and substrate specificity of PP1c.</text>
</comment>
<keyword evidence="10" id="KW-0808">Transferase</keyword>
<gene>
    <name evidence="10" type="ORF">SUZIE_146555</name>
</gene>
<evidence type="ECO:0000256" key="5">
    <source>
        <dbReference type="ARBA" id="ARBA00029998"/>
    </source>
</evidence>
<comment type="caution">
    <text evidence="10">The sequence shown here is derived from an EMBL/GenBank/DDBJ whole genome shotgun (WGS) entry which is preliminary data.</text>
</comment>
<dbReference type="AlphaFoldDB" id="A0AA41SZD2"/>
<dbReference type="SUPFAM" id="SSF52058">
    <property type="entry name" value="L domain-like"/>
    <property type="match status" value="1"/>
</dbReference>
<dbReference type="InterPro" id="IPR056593">
    <property type="entry name" value="ANK_LRRK2"/>
</dbReference>
<dbReference type="InterPro" id="IPR032675">
    <property type="entry name" value="LRR_dom_sf"/>
</dbReference>
<accession>A0AA41SZD2</accession>
<keyword evidence="1" id="KW-0433">Leucine-rich repeat</keyword>
<evidence type="ECO:0000313" key="10">
    <source>
        <dbReference type="EMBL" id="MBZ3878161.1"/>
    </source>
</evidence>
<comment type="subunit">
    <text evidence="8">Component of the SHOC2-MRAS-PP1c (SMP) complex consisting of SHOC2, GTP-bound M-Ras/MRAS and the catalytic subunit of protein phosphatase 1 (either PPP1CA, PPP1CB or PPP1CC). SHOC2 and PP1c preferably bind M-Ras/MRAS, but they also bind K-Ras/KRAS, N-Ras/NRAS and H-Ras/HRAS; these interactions are GTP-dependent and both SHOC2 and PP1c are required to form a stable complex. Interacts with PP1c in the absence of Ras GTPases. Interacts with M-Ras/MRAS and RAF1. Interacts with ERBIN; disrupts the interaction with RAF1 and Ras, preventing the activation of the Ras signaling pathway. Interacts with LZTR1.</text>
</comment>
<evidence type="ECO:0000259" key="9">
    <source>
        <dbReference type="Pfam" id="PF23745"/>
    </source>
</evidence>
<dbReference type="Gene3D" id="3.80.10.10">
    <property type="entry name" value="Ribonuclease Inhibitor"/>
    <property type="match status" value="1"/>
</dbReference>
<dbReference type="InterPro" id="IPR003591">
    <property type="entry name" value="Leu-rich_rpt_typical-subtyp"/>
</dbReference>
<keyword evidence="10" id="KW-0418">Kinase</keyword>
<name>A0AA41SZD2_SCICA</name>
<dbReference type="EMBL" id="JAATJV010317896">
    <property type="protein sequence ID" value="MBZ3878161.1"/>
    <property type="molecule type" value="Genomic_DNA"/>
</dbReference>
<dbReference type="InterPro" id="IPR050216">
    <property type="entry name" value="LRR_domain-containing"/>
</dbReference>
<evidence type="ECO:0000256" key="8">
    <source>
        <dbReference type="ARBA" id="ARBA00049999"/>
    </source>
</evidence>
<dbReference type="GO" id="GO:0016301">
    <property type="term" value="F:kinase activity"/>
    <property type="evidence" value="ECO:0007669"/>
    <property type="project" value="UniProtKB-KW"/>
</dbReference>
<dbReference type="FunFam" id="3.80.10.10:FF:000179">
    <property type="entry name" value="leucine-rich repeat serine/threonine-protein kinase 2"/>
    <property type="match status" value="1"/>
</dbReference>
<evidence type="ECO:0000313" key="11">
    <source>
        <dbReference type="Proteomes" id="UP001166674"/>
    </source>
</evidence>
<protein>
    <recommendedName>
        <fullName evidence="3">Leucine-rich repeat protein SHOC-2</fullName>
    </recommendedName>
    <alternativeName>
        <fullName evidence="6">Protein soc-2 homolog</fullName>
    </alternativeName>
    <alternativeName>
        <fullName evidence="4 5">protein Sur-8 homolog</fullName>
    </alternativeName>
</protein>
<evidence type="ECO:0000256" key="7">
    <source>
        <dbReference type="ARBA" id="ARBA00049970"/>
    </source>
</evidence>
<dbReference type="SMART" id="SM00369">
    <property type="entry name" value="LRR_TYP"/>
    <property type="match status" value="3"/>
</dbReference>
<evidence type="ECO:0000256" key="3">
    <source>
        <dbReference type="ARBA" id="ARBA00023907"/>
    </source>
</evidence>
<evidence type="ECO:0000256" key="2">
    <source>
        <dbReference type="ARBA" id="ARBA00022737"/>
    </source>
</evidence>
<evidence type="ECO:0000256" key="1">
    <source>
        <dbReference type="ARBA" id="ARBA00022614"/>
    </source>
</evidence>
<organism evidence="10 11">
    <name type="scientific">Sciurus carolinensis</name>
    <name type="common">Eastern gray squirrel</name>
    <dbReference type="NCBI Taxonomy" id="30640"/>
    <lineage>
        <taxon>Eukaryota</taxon>
        <taxon>Metazoa</taxon>
        <taxon>Chordata</taxon>
        <taxon>Craniata</taxon>
        <taxon>Vertebrata</taxon>
        <taxon>Euteleostomi</taxon>
        <taxon>Mammalia</taxon>
        <taxon>Eutheria</taxon>
        <taxon>Euarchontoglires</taxon>
        <taxon>Glires</taxon>
        <taxon>Rodentia</taxon>
        <taxon>Sciuromorpha</taxon>
        <taxon>Sciuridae</taxon>
        <taxon>Sciurinae</taxon>
        <taxon>Sciurini</taxon>
        <taxon>Sciurus</taxon>
    </lineage>
</organism>
<proteinExistence type="predicted"/>
<dbReference type="PANTHER" id="PTHR48051:SF54">
    <property type="entry name" value="LEUCINE-RICH REPEAT-CONTAINING PROTEIN"/>
    <property type="match status" value="1"/>
</dbReference>
<keyword evidence="11" id="KW-1185">Reference proteome</keyword>
<dbReference type="Pfam" id="PF13855">
    <property type="entry name" value="LRR_8"/>
    <property type="match status" value="1"/>
</dbReference>
<dbReference type="InterPro" id="IPR001611">
    <property type="entry name" value="Leu-rich_rpt"/>
</dbReference>
<reference evidence="10" key="1">
    <citation type="submission" date="2020-03" db="EMBL/GenBank/DDBJ databases">
        <title>Studies in the Genomics of Life Span.</title>
        <authorList>
            <person name="Glass D."/>
        </authorList>
    </citation>
    <scope>NUCLEOTIDE SEQUENCE</scope>
    <source>
        <strain evidence="10">SUZIE</strain>
        <tissue evidence="10">Muscle</tissue>
    </source>
</reference>
<sequence length="322" mass="35715">MGMKIDENWNHTHQVMVCEKESSPKLVELLLSSGSREQDVRKALTISIGKGDSQIISLLLRRLALDLANNSICLGGFCIGKIEPSWLGPLFPDKTSNLRKQTNIGSVLARMVLRYQTKSTVEEGAASGSVGNFSEDVLDKFDEWTFIPDSSMDSVFGQSDDLDSEGSSKLQSHMRHSDSISSLASEREYITSLDLSANELRDIDALSQKCCISGHLEHLEKLELHQNALTSFPQQLCETLKCLTHLDLHSNKFTSFPSYLLKMNCIVNLDVSRNDIGPLIVLDPAVKCPTLKQFNLSYNQLSAAPENLSNVVEKLEQLILEG</sequence>
<dbReference type="GO" id="GO:0005737">
    <property type="term" value="C:cytoplasm"/>
    <property type="evidence" value="ECO:0007669"/>
    <property type="project" value="TreeGrafter"/>
</dbReference>
<evidence type="ECO:0000256" key="6">
    <source>
        <dbReference type="ARBA" id="ARBA00032455"/>
    </source>
</evidence>
<keyword evidence="2" id="KW-0677">Repeat</keyword>
<feature type="domain" description="LRRK2 ANK repeat" evidence="9">
    <location>
        <begin position="15"/>
        <end position="77"/>
    </location>
</feature>
<dbReference type="Proteomes" id="UP001166674">
    <property type="component" value="Unassembled WGS sequence"/>
</dbReference>
<evidence type="ECO:0000256" key="4">
    <source>
        <dbReference type="ARBA" id="ARBA00029588"/>
    </source>
</evidence>
<dbReference type="PANTHER" id="PTHR48051">
    <property type="match status" value="1"/>
</dbReference>
<dbReference type="Pfam" id="PF23745">
    <property type="entry name" value="ANK_LRRK2"/>
    <property type="match status" value="1"/>
</dbReference>